<dbReference type="AlphaFoldDB" id="A0A2A4CP30"/>
<protein>
    <recommendedName>
        <fullName evidence="3">Lipoprotein</fullName>
    </recommendedName>
</protein>
<dbReference type="EMBL" id="NTJD01000006">
    <property type="protein sequence ID" value="PCD76375.1"/>
    <property type="molecule type" value="Genomic_DNA"/>
</dbReference>
<dbReference type="PROSITE" id="PS51257">
    <property type="entry name" value="PROKAR_LIPOPROTEIN"/>
    <property type="match status" value="1"/>
</dbReference>
<evidence type="ECO:0000313" key="1">
    <source>
        <dbReference type="EMBL" id="PCD76375.1"/>
    </source>
</evidence>
<dbReference type="OrthoDB" id="7845835at2"/>
<accession>A0A2A4CP30</accession>
<gene>
    <name evidence="1" type="ORF">CLN94_09310</name>
</gene>
<comment type="caution">
    <text evidence="1">The sequence shown here is derived from an EMBL/GenBank/DDBJ whole genome shotgun (WGS) entry which is preliminary data.</text>
</comment>
<keyword evidence="2" id="KW-1185">Reference proteome</keyword>
<organism evidence="1 2">
    <name type="scientific">Pseudothioclava arenosa</name>
    <dbReference type="NCBI Taxonomy" id="1795308"/>
    <lineage>
        <taxon>Bacteria</taxon>
        <taxon>Pseudomonadati</taxon>
        <taxon>Pseudomonadota</taxon>
        <taxon>Alphaproteobacteria</taxon>
        <taxon>Rhodobacterales</taxon>
        <taxon>Paracoccaceae</taxon>
        <taxon>Pseudothioclava</taxon>
    </lineage>
</organism>
<dbReference type="Proteomes" id="UP000243507">
    <property type="component" value="Unassembled WGS sequence"/>
</dbReference>
<evidence type="ECO:0008006" key="3">
    <source>
        <dbReference type="Google" id="ProtNLM"/>
    </source>
</evidence>
<proteinExistence type="predicted"/>
<dbReference type="RefSeq" id="WP_096433489.1">
    <property type="nucleotide sequence ID" value="NZ_NTJD01000006.1"/>
</dbReference>
<evidence type="ECO:0000313" key="2">
    <source>
        <dbReference type="Proteomes" id="UP000243507"/>
    </source>
</evidence>
<name>A0A2A4CP30_9RHOB</name>
<sequence>MRRFAPLFACLALGACIDADVTLDFSDGETVQTTAELSLSRQLYDMMGKKAENACPGGESSLTKSAYHCTMHDQREIAVVLDEGGKVSGKSELDPTEAASIERIDDNHLRVSFDFTEMLKSNGQKPDDLGGMEDMVRAAMAGHSLSFNVTGYKITSSTGVISEDGKTASRVIPVIALLDQAPELGEPFVTEVQLAQSCFLWVFCD</sequence>
<reference evidence="1 2" key="1">
    <citation type="submission" date="2017-09" db="EMBL/GenBank/DDBJ databases">
        <title>A multilocus sequence analysis scheme for characterization of bacteria in the genus Thioclava.</title>
        <authorList>
            <person name="Liu Y."/>
            <person name="Shao Z."/>
        </authorList>
    </citation>
    <scope>NUCLEOTIDE SEQUENCE [LARGE SCALE GENOMIC DNA]</scope>
    <source>
        <strain evidence="1 2">CAU 1312</strain>
    </source>
</reference>